<evidence type="ECO:0000256" key="6">
    <source>
        <dbReference type="ARBA" id="ARBA00022777"/>
    </source>
</evidence>
<proteinExistence type="predicted"/>
<dbReference type="GO" id="GO:0009401">
    <property type="term" value="P:phosphoenolpyruvate-dependent sugar phosphotransferase system"/>
    <property type="evidence" value="ECO:0007669"/>
    <property type="project" value="UniProtKB-KW"/>
</dbReference>
<dbReference type="RefSeq" id="WP_046811004.1">
    <property type="nucleotide sequence ID" value="NZ_CAKMBJ010000002.1"/>
</dbReference>
<dbReference type="GO" id="GO:0005737">
    <property type="term" value="C:cytoplasm"/>
    <property type="evidence" value="ECO:0007669"/>
    <property type="project" value="UniProtKB-SubCell"/>
</dbReference>
<evidence type="ECO:0000256" key="2">
    <source>
        <dbReference type="ARBA" id="ARBA00022448"/>
    </source>
</evidence>
<keyword evidence="6" id="KW-0418">Kinase</keyword>
<keyword evidence="5" id="KW-0598">Phosphotransferase system</keyword>
<gene>
    <name evidence="8" type="ORF">Lp19_2282</name>
</gene>
<dbReference type="PANTHER" id="PTHR45008">
    <property type="entry name" value="PTS SYSTEM GLUCOSE-SPECIFIC EIIA COMPONENT"/>
    <property type="match status" value="1"/>
</dbReference>
<keyword evidence="2" id="KW-0813">Transport</keyword>
<comment type="subcellular location">
    <subcellularLocation>
        <location evidence="1">Cytoplasm</location>
    </subcellularLocation>
</comment>
<dbReference type="InterPro" id="IPR050890">
    <property type="entry name" value="PTS_EIIA_component"/>
</dbReference>
<dbReference type="PANTHER" id="PTHR45008:SF1">
    <property type="entry name" value="PTS SYSTEM GLUCOSE-SPECIFIC EIIA COMPONENT"/>
    <property type="match status" value="1"/>
</dbReference>
<feature type="domain" description="PTS EIIA type-1" evidence="7">
    <location>
        <begin position="30"/>
        <end position="137"/>
    </location>
</feature>
<protein>
    <submittedName>
        <fullName evidence="8">PTS system maltose and glucose-specific IICcomponent</fullName>
    </submittedName>
</protein>
<dbReference type="PROSITE" id="PS00371">
    <property type="entry name" value="PTS_EIIA_TYPE_1_HIS"/>
    <property type="match status" value="1"/>
</dbReference>
<dbReference type="InterPro" id="IPR001127">
    <property type="entry name" value="PTS_EIIA_1_perm"/>
</dbReference>
<dbReference type="InterPro" id="IPR011055">
    <property type="entry name" value="Dup_hybrid_motif"/>
</dbReference>
<dbReference type="EMBL" id="LUXM01000033">
    <property type="protein sequence ID" value="KZU94308.1"/>
    <property type="molecule type" value="Genomic_DNA"/>
</dbReference>
<evidence type="ECO:0000256" key="1">
    <source>
        <dbReference type="ARBA" id="ARBA00004496"/>
    </source>
</evidence>
<name>A0A162EZ82_LACPN</name>
<evidence type="ECO:0000256" key="3">
    <source>
        <dbReference type="ARBA" id="ARBA00022597"/>
    </source>
</evidence>
<evidence type="ECO:0000313" key="8">
    <source>
        <dbReference type="EMBL" id="KZU94308.1"/>
    </source>
</evidence>
<organism evidence="8 9">
    <name type="scientific">Lactiplantibacillus plantarum</name>
    <name type="common">Lactobacillus plantarum</name>
    <dbReference type="NCBI Taxonomy" id="1590"/>
    <lineage>
        <taxon>Bacteria</taxon>
        <taxon>Bacillati</taxon>
        <taxon>Bacillota</taxon>
        <taxon>Bacilli</taxon>
        <taxon>Lactobacillales</taxon>
        <taxon>Lactobacillaceae</taxon>
        <taxon>Lactiplantibacillus</taxon>
    </lineage>
</organism>
<evidence type="ECO:0000256" key="5">
    <source>
        <dbReference type="ARBA" id="ARBA00022683"/>
    </source>
</evidence>
<dbReference type="PROSITE" id="PS51093">
    <property type="entry name" value="PTS_EIIA_TYPE_1"/>
    <property type="match status" value="1"/>
</dbReference>
<dbReference type="Proteomes" id="UP000076882">
    <property type="component" value="Unassembled WGS sequence"/>
</dbReference>
<dbReference type="PATRIC" id="fig|1590.148.peg.1282"/>
<dbReference type="SUPFAM" id="SSF51261">
    <property type="entry name" value="Duplicated hybrid motif"/>
    <property type="match status" value="1"/>
</dbReference>
<accession>A0A162EZ82</accession>
<evidence type="ECO:0000259" key="7">
    <source>
        <dbReference type="PROSITE" id="PS51093"/>
    </source>
</evidence>
<keyword evidence="4" id="KW-0808">Transferase</keyword>
<evidence type="ECO:0000313" key="9">
    <source>
        <dbReference type="Proteomes" id="UP000076882"/>
    </source>
</evidence>
<dbReference type="GO" id="GO:0016301">
    <property type="term" value="F:kinase activity"/>
    <property type="evidence" value="ECO:0007669"/>
    <property type="project" value="UniProtKB-KW"/>
</dbReference>
<comment type="caution">
    <text evidence="8">The sequence shown here is derived from an EMBL/GenBank/DDBJ whole genome shotgun (WGS) entry which is preliminary data.</text>
</comment>
<evidence type="ECO:0000256" key="4">
    <source>
        <dbReference type="ARBA" id="ARBA00022679"/>
    </source>
</evidence>
<dbReference type="NCBIfam" id="TIGR00830">
    <property type="entry name" value="PTBA"/>
    <property type="match status" value="1"/>
</dbReference>
<sequence length="163" mass="17386">MFGIKRKKVDVFEVVTPIEGICIPITAVMDEVFAKKMMGDGFAIRPSEDTNQVVAPISGKIVALPESKHAIGIMDETRGVSVLVHIGLDTVGLNGRGFTAHVKLNQEVKAGTLLVTLDRQTMATAGLDMTTIVVFTEGYTGEVPLSSKLHQQLAAGTPVLKQA</sequence>
<dbReference type="Gene3D" id="2.70.70.10">
    <property type="entry name" value="Glucose Permease (Domain IIA)"/>
    <property type="match status" value="1"/>
</dbReference>
<keyword evidence="3" id="KW-0762">Sugar transport</keyword>
<reference evidence="8 9" key="1">
    <citation type="submission" date="2016-03" db="EMBL/GenBank/DDBJ databases">
        <title>Comparative genomics of 54 Lactobacillus plantarum strains reveals genomic uncoupling from niche constraints.</title>
        <authorList>
            <person name="Martino M.E."/>
        </authorList>
    </citation>
    <scope>NUCLEOTIDE SEQUENCE [LARGE SCALE GENOMIC DNA]</scope>
    <source>
        <strain evidence="8 9">19.1</strain>
    </source>
</reference>
<dbReference type="Pfam" id="PF00358">
    <property type="entry name" value="PTS_EIIA_1"/>
    <property type="match status" value="1"/>
</dbReference>
<dbReference type="AlphaFoldDB" id="A0A162EZ82"/>